<dbReference type="Pfam" id="PF01978">
    <property type="entry name" value="TrmB"/>
    <property type="match status" value="1"/>
</dbReference>
<comment type="caution">
    <text evidence="2">The sequence shown here is derived from an EMBL/GenBank/DDBJ whole genome shotgun (WGS) entry which is preliminary data.</text>
</comment>
<dbReference type="InterPro" id="IPR036390">
    <property type="entry name" value="WH_DNA-bd_sf"/>
</dbReference>
<dbReference type="InterPro" id="IPR036388">
    <property type="entry name" value="WH-like_DNA-bd_sf"/>
</dbReference>
<dbReference type="InterPro" id="IPR002831">
    <property type="entry name" value="Tscrpt_reg_TrmB_N"/>
</dbReference>
<dbReference type="PANTHER" id="PTHR34293:SF1">
    <property type="entry name" value="HTH-TYPE TRANSCRIPTIONAL REGULATOR TRMBL2"/>
    <property type="match status" value="1"/>
</dbReference>
<proteinExistence type="predicted"/>
<feature type="domain" description="Transcription regulator TrmB N-terminal" evidence="1">
    <location>
        <begin position="10"/>
        <end position="72"/>
    </location>
</feature>
<sequence length="258" mass="29249">MEELIRELGHFGLSEKEASVYLASLELGPSPVQDISRKGKVNRATTYVMIESLMNRGLMSSFVRGKKRYYAAETPDRLRAVLRMQRKELDQKEQEFETVFPMLAALYNAEGAKPQIRYLEGVEGVKTVRETFMRLEGEILQILSVEPESPSDELETGRDEYLRDFAAKSVPYRALLVMDGEDLSKVPVWKNLEVRAVPRNLFPTMHAEITVRGNTVCLYSHKTAILAIVLTSQEISDGIRALFELAWKGSEGFPSRKS</sequence>
<dbReference type="AlphaFoldDB" id="A0A1F7W4P8"/>
<name>A0A1F7W4P8_9BACT</name>
<protein>
    <recommendedName>
        <fullName evidence="1">Transcription regulator TrmB N-terminal domain-containing protein</fullName>
    </recommendedName>
</protein>
<organism evidence="2 3">
    <name type="scientific">Candidatus Uhrbacteria bacterium RIFOXYB2_FULL_57_15</name>
    <dbReference type="NCBI Taxonomy" id="1802422"/>
    <lineage>
        <taxon>Bacteria</taxon>
        <taxon>Candidatus Uhriibacteriota</taxon>
    </lineage>
</organism>
<dbReference type="InterPro" id="IPR051797">
    <property type="entry name" value="TrmB-like"/>
</dbReference>
<accession>A0A1F7W4P8</accession>
<evidence type="ECO:0000313" key="3">
    <source>
        <dbReference type="Proteomes" id="UP000176501"/>
    </source>
</evidence>
<dbReference type="SUPFAM" id="SSF46785">
    <property type="entry name" value="Winged helix' DNA-binding domain"/>
    <property type="match status" value="1"/>
</dbReference>
<evidence type="ECO:0000313" key="2">
    <source>
        <dbReference type="EMBL" id="OGL97730.1"/>
    </source>
</evidence>
<evidence type="ECO:0000259" key="1">
    <source>
        <dbReference type="Pfam" id="PF01978"/>
    </source>
</evidence>
<dbReference type="Gene3D" id="1.10.10.10">
    <property type="entry name" value="Winged helix-like DNA-binding domain superfamily/Winged helix DNA-binding domain"/>
    <property type="match status" value="1"/>
</dbReference>
<dbReference type="PANTHER" id="PTHR34293">
    <property type="entry name" value="HTH-TYPE TRANSCRIPTIONAL REGULATOR TRMBL2"/>
    <property type="match status" value="1"/>
</dbReference>
<dbReference type="Proteomes" id="UP000176501">
    <property type="component" value="Unassembled WGS sequence"/>
</dbReference>
<reference evidence="2 3" key="1">
    <citation type="journal article" date="2016" name="Nat. Commun.">
        <title>Thousands of microbial genomes shed light on interconnected biogeochemical processes in an aquifer system.</title>
        <authorList>
            <person name="Anantharaman K."/>
            <person name="Brown C.T."/>
            <person name="Hug L.A."/>
            <person name="Sharon I."/>
            <person name="Castelle C.J."/>
            <person name="Probst A.J."/>
            <person name="Thomas B.C."/>
            <person name="Singh A."/>
            <person name="Wilkins M.J."/>
            <person name="Karaoz U."/>
            <person name="Brodie E.L."/>
            <person name="Williams K.H."/>
            <person name="Hubbard S.S."/>
            <person name="Banfield J.F."/>
        </authorList>
    </citation>
    <scope>NUCLEOTIDE SEQUENCE [LARGE SCALE GENOMIC DNA]</scope>
</reference>
<dbReference type="EMBL" id="MGFE01000030">
    <property type="protein sequence ID" value="OGL97730.1"/>
    <property type="molecule type" value="Genomic_DNA"/>
</dbReference>
<gene>
    <name evidence="2" type="ORF">A2304_00500</name>
</gene>